<name>A0AAV4SZK6_CAEEX</name>
<dbReference type="EMBL" id="BPLR01010430">
    <property type="protein sequence ID" value="GIY39220.1"/>
    <property type="molecule type" value="Genomic_DNA"/>
</dbReference>
<protein>
    <submittedName>
        <fullName evidence="1">Uncharacterized protein</fullName>
    </submittedName>
</protein>
<reference evidence="1 2" key="1">
    <citation type="submission" date="2021-06" db="EMBL/GenBank/DDBJ databases">
        <title>Caerostris extrusa draft genome.</title>
        <authorList>
            <person name="Kono N."/>
            <person name="Arakawa K."/>
        </authorList>
    </citation>
    <scope>NUCLEOTIDE SEQUENCE [LARGE SCALE GENOMIC DNA]</scope>
</reference>
<gene>
    <name evidence="1" type="ORF">CEXT_346041</name>
</gene>
<sequence length="172" mass="20088">MFDEVRGLRRLVISQKSTKKNNSFGLRIDYAEVLMILQNRHSELMEKSCLVHEQKIKARSIACNSLFIYYLTFSLFLPPSRKPFLSPWLESTKNNNSNNKRESKLFPYTIRHNSKRWEEVKKKKATENGRTFFRQSLCLQRNIPSFLLTVISGRVGKGRCKEMVGWGGGILR</sequence>
<dbReference type="AlphaFoldDB" id="A0AAV4SZK6"/>
<evidence type="ECO:0000313" key="2">
    <source>
        <dbReference type="Proteomes" id="UP001054945"/>
    </source>
</evidence>
<comment type="caution">
    <text evidence="1">The sequence shown here is derived from an EMBL/GenBank/DDBJ whole genome shotgun (WGS) entry which is preliminary data.</text>
</comment>
<proteinExistence type="predicted"/>
<evidence type="ECO:0000313" key="1">
    <source>
        <dbReference type="EMBL" id="GIY39220.1"/>
    </source>
</evidence>
<dbReference type="Proteomes" id="UP001054945">
    <property type="component" value="Unassembled WGS sequence"/>
</dbReference>
<organism evidence="1 2">
    <name type="scientific">Caerostris extrusa</name>
    <name type="common">Bark spider</name>
    <name type="synonym">Caerostris bankana</name>
    <dbReference type="NCBI Taxonomy" id="172846"/>
    <lineage>
        <taxon>Eukaryota</taxon>
        <taxon>Metazoa</taxon>
        <taxon>Ecdysozoa</taxon>
        <taxon>Arthropoda</taxon>
        <taxon>Chelicerata</taxon>
        <taxon>Arachnida</taxon>
        <taxon>Araneae</taxon>
        <taxon>Araneomorphae</taxon>
        <taxon>Entelegynae</taxon>
        <taxon>Araneoidea</taxon>
        <taxon>Araneidae</taxon>
        <taxon>Caerostris</taxon>
    </lineage>
</organism>
<accession>A0AAV4SZK6</accession>
<keyword evidence="2" id="KW-1185">Reference proteome</keyword>